<sequence>MACRPRCSFCCIFCTFYSLFIIFFFSIIIFFIIFHPSNVKFYVTEASLTQFNLSSNNTLSYNFRVNITVRNPNKHITVSYRSITAIAWYKKRAFAWVSLAPFVQGQKNTSILQPAVFEGQRVIPLKPRHVAEYNKETQAGVYENVVVDLDVRVKAKYGRIKGVSFRPPVVQCRLRVPLVSNGTSASPFNVTKCGTGYFFADRDSTA</sequence>
<dbReference type="PANTHER" id="PTHR31415:SF59">
    <property type="entry name" value="HARPIN-INDUCED 1"/>
    <property type="match status" value="1"/>
</dbReference>
<reference evidence="7" key="1">
    <citation type="submission" date="2020-09" db="EMBL/GenBank/DDBJ databases">
        <title>Genome-Enabled Discovery of Anthraquinone Biosynthesis in Senna tora.</title>
        <authorList>
            <person name="Kang S.-H."/>
            <person name="Pandey R.P."/>
            <person name="Lee C.-M."/>
            <person name="Sim J.-S."/>
            <person name="Jeong J.-T."/>
            <person name="Choi B.-S."/>
            <person name="Jung M."/>
            <person name="Ginzburg D."/>
            <person name="Zhao K."/>
            <person name="Won S.Y."/>
            <person name="Oh T.-J."/>
            <person name="Yu Y."/>
            <person name="Kim N.-H."/>
            <person name="Lee O.R."/>
            <person name="Lee T.-H."/>
            <person name="Bashyal P."/>
            <person name="Kim T.-S."/>
            <person name="Lee W.-H."/>
            <person name="Kawkins C."/>
            <person name="Kim C.-K."/>
            <person name="Kim J.S."/>
            <person name="Ahn B.O."/>
            <person name="Rhee S.Y."/>
            <person name="Sohng J.K."/>
        </authorList>
    </citation>
    <scope>NUCLEOTIDE SEQUENCE</scope>
    <source>
        <tissue evidence="7">Leaf</tissue>
    </source>
</reference>
<protein>
    <submittedName>
        <fullName evidence="7">NDR1/HIN1-like protein 10</fullName>
    </submittedName>
</protein>
<evidence type="ECO:0000313" key="7">
    <source>
        <dbReference type="EMBL" id="KAF7822198.1"/>
    </source>
</evidence>
<keyword evidence="4 5" id="KW-0472">Membrane</keyword>
<comment type="caution">
    <text evidence="7">The sequence shown here is derived from an EMBL/GenBank/DDBJ whole genome shotgun (WGS) entry which is preliminary data.</text>
</comment>
<dbReference type="GO" id="GO:0098542">
    <property type="term" value="P:defense response to other organism"/>
    <property type="evidence" value="ECO:0007669"/>
    <property type="project" value="InterPro"/>
</dbReference>
<dbReference type="PANTHER" id="PTHR31415">
    <property type="entry name" value="OS05G0367900 PROTEIN"/>
    <property type="match status" value="1"/>
</dbReference>
<evidence type="ECO:0000256" key="1">
    <source>
        <dbReference type="ARBA" id="ARBA00004167"/>
    </source>
</evidence>
<dbReference type="Pfam" id="PF03168">
    <property type="entry name" value="LEA_2"/>
    <property type="match status" value="1"/>
</dbReference>
<dbReference type="InterPro" id="IPR004864">
    <property type="entry name" value="LEA_2"/>
</dbReference>
<dbReference type="AlphaFoldDB" id="A0A834WIL9"/>
<keyword evidence="8" id="KW-1185">Reference proteome</keyword>
<accession>A0A834WIL9</accession>
<dbReference type="Proteomes" id="UP000634136">
    <property type="component" value="Unassembled WGS sequence"/>
</dbReference>
<evidence type="ECO:0000259" key="6">
    <source>
        <dbReference type="Pfam" id="PF03168"/>
    </source>
</evidence>
<evidence type="ECO:0000256" key="3">
    <source>
        <dbReference type="ARBA" id="ARBA00022989"/>
    </source>
</evidence>
<dbReference type="OrthoDB" id="1889094at2759"/>
<dbReference type="GO" id="GO:0005886">
    <property type="term" value="C:plasma membrane"/>
    <property type="evidence" value="ECO:0007669"/>
    <property type="project" value="TreeGrafter"/>
</dbReference>
<dbReference type="EMBL" id="JAAIUW010000008">
    <property type="protein sequence ID" value="KAF7822198.1"/>
    <property type="molecule type" value="Genomic_DNA"/>
</dbReference>
<evidence type="ECO:0000256" key="2">
    <source>
        <dbReference type="ARBA" id="ARBA00022692"/>
    </source>
</evidence>
<name>A0A834WIL9_9FABA</name>
<dbReference type="GO" id="GO:0009506">
    <property type="term" value="C:plasmodesma"/>
    <property type="evidence" value="ECO:0007669"/>
    <property type="project" value="TreeGrafter"/>
</dbReference>
<evidence type="ECO:0000313" key="8">
    <source>
        <dbReference type="Proteomes" id="UP000634136"/>
    </source>
</evidence>
<keyword evidence="2 5" id="KW-0812">Transmembrane</keyword>
<feature type="transmembrane region" description="Helical" evidence="5">
    <location>
        <begin position="7"/>
        <end position="34"/>
    </location>
</feature>
<evidence type="ECO:0000256" key="5">
    <source>
        <dbReference type="SAM" id="Phobius"/>
    </source>
</evidence>
<evidence type="ECO:0000256" key="4">
    <source>
        <dbReference type="ARBA" id="ARBA00023136"/>
    </source>
</evidence>
<feature type="domain" description="Late embryogenesis abundant protein LEA-2 subgroup" evidence="6">
    <location>
        <begin position="67"/>
        <end position="163"/>
    </location>
</feature>
<proteinExistence type="predicted"/>
<keyword evidence="3 5" id="KW-1133">Transmembrane helix</keyword>
<gene>
    <name evidence="7" type="ORF">G2W53_027653</name>
</gene>
<dbReference type="InterPro" id="IPR044839">
    <property type="entry name" value="NDR1-like"/>
</dbReference>
<comment type="subcellular location">
    <subcellularLocation>
        <location evidence="1">Membrane</location>
        <topology evidence="1">Single-pass membrane protein</topology>
    </subcellularLocation>
</comment>
<organism evidence="7 8">
    <name type="scientific">Senna tora</name>
    <dbReference type="NCBI Taxonomy" id="362788"/>
    <lineage>
        <taxon>Eukaryota</taxon>
        <taxon>Viridiplantae</taxon>
        <taxon>Streptophyta</taxon>
        <taxon>Embryophyta</taxon>
        <taxon>Tracheophyta</taxon>
        <taxon>Spermatophyta</taxon>
        <taxon>Magnoliopsida</taxon>
        <taxon>eudicotyledons</taxon>
        <taxon>Gunneridae</taxon>
        <taxon>Pentapetalae</taxon>
        <taxon>rosids</taxon>
        <taxon>fabids</taxon>
        <taxon>Fabales</taxon>
        <taxon>Fabaceae</taxon>
        <taxon>Caesalpinioideae</taxon>
        <taxon>Cassia clade</taxon>
        <taxon>Senna</taxon>
    </lineage>
</organism>